<reference evidence="6 7" key="1">
    <citation type="journal article" date="2014" name="BMC Genomics">
        <title>Architecture and functions of a multipartite genome of the methylotrophic bacterium Paracoccus aminophilus JCM 7686, containing primary and secondary chromids.</title>
        <authorList>
            <person name="Dziewit L."/>
            <person name="Czarnecki J."/>
            <person name="Wibberg D."/>
            <person name="Radlinska M."/>
            <person name="Mrozek P."/>
            <person name="Szymczak M."/>
            <person name="Schluter A."/>
            <person name="Puhler A."/>
            <person name="Bartosik D."/>
        </authorList>
    </citation>
    <scope>NUCLEOTIDE SEQUENCE [LARGE SCALE GENOMIC DNA]</scope>
    <source>
        <strain evidence="6">JCM 7686</strain>
        <plasmid evidence="7">Plasmid pAMI4</plasmid>
    </source>
</reference>
<protein>
    <submittedName>
        <fullName evidence="6">Transcriptional regulator, LysR family</fullName>
    </submittedName>
</protein>
<dbReference type="InterPro" id="IPR005119">
    <property type="entry name" value="LysR_subst-bd"/>
</dbReference>
<dbReference type="InterPro" id="IPR036390">
    <property type="entry name" value="WH_DNA-bd_sf"/>
</dbReference>
<dbReference type="HOGENOM" id="CLU_057092_0_0_5"/>
<organism evidence="6 7">
    <name type="scientific">Paracoccus aminophilus JCM 7686</name>
    <dbReference type="NCBI Taxonomy" id="1367847"/>
    <lineage>
        <taxon>Bacteria</taxon>
        <taxon>Pseudomonadati</taxon>
        <taxon>Pseudomonadota</taxon>
        <taxon>Alphaproteobacteria</taxon>
        <taxon>Rhodobacterales</taxon>
        <taxon>Paracoccaceae</taxon>
        <taxon>Paracoccus</taxon>
    </lineage>
</organism>
<dbReference type="PANTHER" id="PTHR30126">
    <property type="entry name" value="HTH-TYPE TRANSCRIPTIONAL REGULATOR"/>
    <property type="match status" value="1"/>
</dbReference>
<dbReference type="GO" id="GO:0003700">
    <property type="term" value="F:DNA-binding transcription factor activity"/>
    <property type="evidence" value="ECO:0007669"/>
    <property type="project" value="InterPro"/>
</dbReference>
<dbReference type="Pfam" id="PF03466">
    <property type="entry name" value="LysR_substrate"/>
    <property type="match status" value="1"/>
</dbReference>
<keyword evidence="6" id="KW-0614">Plasmid</keyword>
<feature type="domain" description="HTH lysR-type" evidence="5">
    <location>
        <begin position="92"/>
        <end position="149"/>
    </location>
</feature>
<dbReference type="SUPFAM" id="SSF46785">
    <property type="entry name" value="Winged helix' DNA-binding domain"/>
    <property type="match status" value="2"/>
</dbReference>
<gene>
    <name evidence="6" type="ORF">JCM7686_pAMI4p188</name>
</gene>
<sequence length="401" mass="43773">MDILTLTLVDAIFRNRGVRQAARAEGRSPSTVSSALSRLEAAIAVPLIRRQGTTFILTLEAERRAPMLAQTVASIQALLETAAPGRAEVPQISIEALTRFSVTAHRGSIRGAARSLGIGQPQLTRQLGDFERRLGAELLARTASGVTLTATGRALLPHAEAVVTGWETMARAASDRFKRDISTWRLGTVMPLGHESSIARMLSNLTAHWAREQARHPLLISSHTADELMLGLKTRRFDLVVIDHVKIPRDFFWAEISSAPLALVGDAGVMASEPSIPELLRKYPLALPSLQSGIRQEAMRFLEATLGPEAANIPIIEVDSIPVIINLVADHRYISILPQPSLVRLPFSFRHISLAPDHLQRLVLAWRRSGLPDGLIEAVRHSVLTDEATSKATEAENPPAR</sequence>
<dbReference type="AlphaFoldDB" id="S5XTN6"/>
<dbReference type="PANTHER" id="PTHR30126:SF98">
    <property type="entry name" value="HTH-TYPE TRANSCRIPTIONAL ACTIVATOR BAUR"/>
    <property type="match status" value="1"/>
</dbReference>
<dbReference type="SUPFAM" id="SSF53850">
    <property type="entry name" value="Periplasmic binding protein-like II"/>
    <property type="match status" value="1"/>
</dbReference>
<keyword evidence="2" id="KW-0805">Transcription regulation</keyword>
<dbReference type="KEGG" id="pami:JCM7686_pAMI4p188"/>
<evidence type="ECO:0000259" key="5">
    <source>
        <dbReference type="PROSITE" id="PS50931"/>
    </source>
</evidence>
<evidence type="ECO:0000256" key="1">
    <source>
        <dbReference type="ARBA" id="ARBA00009437"/>
    </source>
</evidence>
<keyword evidence="3" id="KW-0238">DNA-binding</keyword>
<evidence type="ECO:0000313" key="7">
    <source>
        <dbReference type="Proteomes" id="UP000015480"/>
    </source>
</evidence>
<dbReference type="InterPro" id="IPR036388">
    <property type="entry name" value="WH-like_DNA-bd_sf"/>
</dbReference>
<proteinExistence type="inferred from homology"/>
<accession>S5XTN6</accession>
<keyword evidence="7" id="KW-1185">Reference proteome</keyword>
<dbReference type="Gene3D" id="1.10.10.10">
    <property type="entry name" value="Winged helix-like DNA-binding domain superfamily/Winged helix DNA-binding domain"/>
    <property type="match status" value="2"/>
</dbReference>
<keyword evidence="4" id="KW-0804">Transcription</keyword>
<geneLocation type="plasmid" evidence="6 7">
    <name>pAMI4</name>
</geneLocation>
<dbReference type="EMBL" id="CP006652">
    <property type="protein sequence ID" value="AGT10879.1"/>
    <property type="molecule type" value="Genomic_DNA"/>
</dbReference>
<comment type="similarity">
    <text evidence="1">Belongs to the LysR transcriptional regulatory family.</text>
</comment>
<dbReference type="Gene3D" id="3.40.190.10">
    <property type="entry name" value="Periplasmic binding protein-like II"/>
    <property type="match status" value="2"/>
</dbReference>
<dbReference type="PROSITE" id="PS50931">
    <property type="entry name" value="HTH_LYSR"/>
    <property type="match status" value="2"/>
</dbReference>
<dbReference type="CDD" id="cd05466">
    <property type="entry name" value="PBP2_LTTR_substrate"/>
    <property type="match status" value="1"/>
</dbReference>
<dbReference type="Pfam" id="PF00126">
    <property type="entry name" value="HTH_1"/>
    <property type="match status" value="2"/>
</dbReference>
<dbReference type="InterPro" id="IPR000847">
    <property type="entry name" value="LysR_HTH_N"/>
</dbReference>
<evidence type="ECO:0000313" key="6">
    <source>
        <dbReference type="EMBL" id="AGT10879.1"/>
    </source>
</evidence>
<dbReference type="GO" id="GO:0000976">
    <property type="term" value="F:transcription cis-regulatory region binding"/>
    <property type="evidence" value="ECO:0007669"/>
    <property type="project" value="TreeGrafter"/>
</dbReference>
<feature type="domain" description="HTH lysR-type" evidence="5">
    <location>
        <begin position="1"/>
        <end position="58"/>
    </location>
</feature>
<dbReference type="Proteomes" id="UP000015480">
    <property type="component" value="Plasmid pAMI4"/>
</dbReference>
<evidence type="ECO:0000256" key="4">
    <source>
        <dbReference type="ARBA" id="ARBA00023163"/>
    </source>
</evidence>
<dbReference type="eggNOG" id="COG0583">
    <property type="taxonomic scope" value="Bacteria"/>
</dbReference>
<dbReference type="OrthoDB" id="7781876at2"/>
<dbReference type="RefSeq" id="WP_020952364.1">
    <property type="nucleotide sequence ID" value="NC_022049.1"/>
</dbReference>
<dbReference type="PATRIC" id="fig|1367847.3.peg.3822"/>
<evidence type="ECO:0000256" key="2">
    <source>
        <dbReference type="ARBA" id="ARBA00023015"/>
    </source>
</evidence>
<name>S5XTN6_PARAH</name>
<evidence type="ECO:0000256" key="3">
    <source>
        <dbReference type="ARBA" id="ARBA00023125"/>
    </source>
</evidence>